<keyword evidence="4" id="KW-1185">Reference proteome</keyword>
<feature type="transmembrane region" description="Helical" evidence="2">
    <location>
        <begin position="30"/>
        <end position="49"/>
    </location>
</feature>
<dbReference type="InterPro" id="IPR007354">
    <property type="entry name" value="CruF-like"/>
</dbReference>
<protein>
    <submittedName>
        <fullName evidence="3">Putative membrane protein</fullName>
    </submittedName>
</protein>
<evidence type="ECO:0000256" key="2">
    <source>
        <dbReference type="SAM" id="Phobius"/>
    </source>
</evidence>
<evidence type="ECO:0000256" key="1">
    <source>
        <dbReference type="SAM" id="MobiDB-lite"/>
    </source>
</evidence>
<feature type="region of interest" description="Disordered" evidence="1">
    <location>
        <begin position="283"/>
        <end position="311"/>
    </location>
</feature>
<feature type="transmembrane region" description="Helical" evidence="2">
    <location>
        <begin position="261"/>
        <end position="281"/>
    </location>
</feature>
<reference evidence="3 4" key="1">
    <citation type="submission" date="2016-10" db="EMBL/GenBank/DDBJ databases">
        <authorList>
            <person name="de Groot N.N."/>
        </authorList>
    </citation>
    <scope>NUCLEOTIDE SEQUENCE [LARGE SCALE GENOMIC DNA]</scope>
    <source>
        <strain evidence="3 4">DSM 43357</strain>
    </source>
</reference>
<dbReference type="Pfam" id="PF04240">
    <property type="entry name" value="Caroten_synth"/>
    <property type="match status" value="1"/>
</dbReference>
<sequence>MDDTRSACGRAPGGSEAVFRQGSASALGPSLGAAAVCAMVALQVASGVSADPVPFTTPVVGLLALAAVCLTAASYGWARSSAAFAAAALTGYAAEFAGVRTGLPFGEYRYTGVLRPELAGVPTAVAAAWGGMGLAAYAVGRAAFGQGAASPPRAASRRGRFLRSGWPALAGGACALTAWDLFLDPQMIRLGLWEWSGAGAYRGVPVSNFAGWLAVSLLVMAVIRGVLGEPRRNAGPVVPYGVMAAMETVGFAAVFSPPDPLVAAAGGTAMGAFTVAAASRLRRGGRERGARGEAAAARRTGPERVRGRRRG</sequence>
<keyword evidence="2" id="KW-1133">Transmembrane helix</keyword>
<feature type="transmembrane region" description="Helical" evidence="2">
    <location>
        <begin position="82"/>
        <end position="99"/>
    </location>
</feature>
<organism evidence="3 4">
    <name type="scientific">Nonomuraea pusilla</name>
    <dbReference type="NCBI Taxonomy" id="46177"/>
    <lineage>
        <taxon>Bacteria</taxon>
        <taxon>Bacillati</taxon>
        <taxon>Actinomycetota</taxon>
        <taxon>Actinomycetes</taxon>
        <taxon>Streptosporangiales</taxon>
        <taxon>Streptosporangiaceae</taxon>
        <taxon>Nonomuraea</taxon>
    </lineage>
</organism>
<name>A0A1H7WTD4_9ACTN</name>
<gene>
    <name evidence="3" type="ORF">SAMN05660976_04590</name>
</gene>
<feature type="transmembrane region" description="Helical" evidence="2">
    <location>
        <begin position="119"/>
        <end position="140"/>
    </location>
</feature>
<dbReference type="AlphaFoldDB" id="A0A1H7WTD4"/>
<feature type="transmembrane region" description="Helical" evidence="2">
    <location>
        <begin position="234"/>
        <end position="255"/>
    </location>
</feature>
<dbReference type="PANTHER" id="PTHR39419:SF1">
    <property type="entry name" value="SLL0814 PROTEIN"/>
    <property type="match status" value="1"/>
</dbReference>
<feature type="transmembrane region" description="Helical" evidence="2">
    <location>
        <begin position="161"/>
        <end position="182"/>
    </location>
</feature>
<dbReference type="EMBL" id="FOBF01000011">
    <property type="protein sequence ID" value="SEM24826.1"/>
    <property type="molecule type" value="Genomic_DNA"/>
</dbReference>
<accession>A0A1H7WTD4</accession>
<dbReference type="Proteomes" id="UP000198953">
    <property type="component" value="Unassembled WGS sequence"/>
</dbReference>
<proteinExistence type="predicted"/>
<dbReference type="STRING" id="46177.SAMN05660976_04590"/>
<feature type="transmembrane region" description="Helical" evidence="2">
    <location>
        <begin position="209"/>
        <end position="227"/>
    </location>
</feature>
<keyword evidence="2" id="KW-0812">Transmembrane</keyword>
<evidence type="ECO:0000313" key="4">
    <source>
        <dbReference type="Proteomes" id="UP000198953"/>
    </source>
</evidence>
<dbReference type="PANTHER" id="PTHR39419">
    <property type="entry name" value="SLL0814 PROTEIN"/>
    <property type="match status" value="1"/>
</dbReference>
<dbReference type="RefSeq" id="WP_256257163.1">
    <property type="nucleotide sequence ID" value="NZ_FOBF01000011.1"/>
</dbReference>
<evidence type="ECO:0000313" key="3">
    <source>
        <dbReference type="EMBL" id="SEM24826.1"/>
    </source>
</evidence>
<feature type="transmembrane region" description="Helical" evidence="2">
    <location>
        <begin position="55"/>
        <end position="75"/>
    </location>
</feature>
<keyword evidence="2" id="KW-0472">Membrane</keyword>